<evidence type="ECO:0000313" key="2">
    <source>
        <dbReference type="EMBL" id="KAF7821447.1"/>
    </source>
</evidence>
<dbReference type="EMBL" id="JAAIUW010000008">
    <property type="protein sequence ID" value="KAF7821447.1"/>
    <property type="molecule type" value="Genomic_DNA"/>
</dbReference>
<dbReference type="AlphaFoldDB" id="A0A834THT3"/>
<comment type="caution">
    <text evidence="2">The sequence shown here is derived from an EMBL/GenBank/DDBJ whole genome shotgun (WGS) entry which is preliminary data.</text>
</comment>
<organism evidence="2 3">
    <name type="scientific">Senna tora</name>
    <dbReference type="NCBI Taxonomy" id="362788"/>
    <lineage>
        <taxon>Eukaryota</taxon>
        <taxon>Viridiplantae</taxon>
        <taxon>Streptophyta</taxon>
        <taxon>Embryophyta</taxon>
        <taxon>Tracheophyta</taxon>
        <taxon>Spermatophyta</taxon>
        <taxon>Magnoliopsida</taxon>
        <taxon>eudicotyledons</taxon>
        <taxon>Gunneridae</taxon>
        <taxon>Pentapetalae</taxon>
        <taxon>rosids</taxon>
        <taxon>fabids</taxon>
        <taxon>Fabales</taxon>
        <taxon>Fabaceae</taxon>
        <taxon>Caesalpinioideae</taxon>
        <taxon>Cassia clade</taxon>
        <taxon>Senna</taxon>
    </lineage>
</organism>
<accession>A0A834THT3</accession>
<gene>
    <name evidence="2" type="ORF">G2W53_026902</name>
</gene>
<reference evidence="2" key="1">
    <citation type="submission" date="2020-09" db="EMBL/GenBank/DDBJ databases">
        <title>Genome-Enabled Discovery of Anthraquinone Biosynthesis in Senna tora.</title>
        <authorList>
            <person name="Kang S.-H."/>
            <person name="Pandey R.P."/>
            <person name="Lee C.-M."/>
            <person name="Sim J.-S."/>
            <person name="Jeong J.-T."/>
            <person name="Choi B.-S."/>
            <person name="Jung M."/>
            <person name="Ginzburg D."/>
            <person name="Zhao K."/>
            <person name="Won S.Y."/>
            <person name="Oh T.-J."/>
            <person name="Yu Y."/>
            <person name="Kim N.-H."/>
            <person name="Lee O.R."/>
            <person name="Lee T.-H."/>
            <person name="Bashyal P."/>
            <person name="Kim T.-S."/>
            <person name="Lee W.-H."/>
            <person name="Kawkins C."/>
            <person name="Kim C.-K."/>
            <person name="Kim J.S."/>
            <person name="Ahn B.O."/>
            <person name="Rhee S.Y."/>
            <person name="Sohng J.K."/>
        </authorList>
    </citation>
    <scope>NUCLEOTIDE SEQUENCE</scope>
    <source>
        <tissue evidence="2">Leaf</tissue>
    </source>
</reference>
<evidence type="ECO:0000313" key="3">
    <source>
        <dbReference type="Proteomes" id="UP000634136"/>
    </source>
</evidence>
<keyword evidence="3" id="KW-1185">Reference proteome</keyword>
<protein>
    <submittedName>
        <fullName evidence="2">Tf2-8</fullName>
    </submittedName>
</protein>
<dbReference type="OrthoDB" id="1747743at2759"/>
<dbReference type="Proteomes" id="UP000634136">
    <property type="component" value="Unassembled WGS sequence"/>
</dbReference>
<feature type="region of interest" description="Disordered" evidence="1">
    <location>
        <begin position="62"/>
        <end position="85"/>
    </location>
</feature>
<name>A0A834THT3_9FABA</name>
<sequence>MFFSTKSNAIPLATTRDFSMANKDDVASGGGGQRIKDPTINAMQHQLKVFLGKIRDWTDSQGKRIASSQISQPKSRRHNRRREASNNGGEIEFAYRKYCDEILCDVRMHVGHILLGRPWELDRKAKKNRNLLMCSLKKFHLVYHPLEELNIKSISFGERQLLIISL</sequence>
<evidence type="ECO:0000256" key="1">
    <source>
        <dbReference type="SAM" id="MobiDB-lite"/>
    </source>
</evidence>
<proteinExistence type="predicted"/>